<feature type="transmembrane region" description="Helical" evidence="6">
    <location>
        <begin position="325"/>
        <end position="347"/>
    </location>
</feature>
<evidence type="ECO:0000256" key="2">
    <source>
        <dbReference type="ARBA" id="ARBA00022475"/>
    </source>
</evidence>
<feature type="transmembrane region" description="Helical" evidence="6">
    <location>
        <begin position="43"/>
        <end position="63"/>
    </location>
</feature>
<keyword evidence="3 6" id="KW-0812">Transmembrane</keyword>
<keyword evidence="2" id="KW-1003">Cell membrane</keyword>
<feature type="domain" description="ComEC/Rec2-related protein" evidence="7">
    <location>
        <begin position="271"/>
        <end position="557"/>
    </location>
</feature>
<evidence type="ECO:0000256" key="5">
    <source>
        <dbReference type="ARBA" id="ARBA00023136"/>
    </source>
</evidence>
<dbReference type="NCBIfam" id="TIGR00360">
    <property type="entry name" value="ComEC_N-term"/>
    <property type="match status" value="1"/>
</dbReference>
<evidence type="ECO:0000313" key="9">
    <source>
        <dbReference type="Proteomes" id="UP001516390"/>
    </source>
</evidence>
<comment type="subcellular location">
    <subcellularLocation>
        <location evidence="1">Cell membrane</location>
        <topology evidence="1">Multi-pass membrane protein</topology>
    </subcellularLocation>
</comment>
<reference evidence="8 9" key="1">
    <citation type="submission" date="2017-09" db="EMBL/GenBank/DDBJ databases">
        <authorList>
            <person name="Jakob F."/>
        </authorList>
    </citation>
    <scope>NUCLEOTIDE SEQUENCE [LARGE SCALE GENOMIC DNA]</scope>
    <source>
        <strain evidence="8 9">TMW 2.1880</strain>
    </source>
</reference>
<evidence type="ECO:0000313" key="8">
    <source>
        <dbReference type="EMBL" id="MBA5725444.1"/>
    </source>
</evidence>
<evidence type="ECO:0000259" key="7">
    <source>
        <dbReference type="Pfam" id="PF03772"/>
    </source>
</evidence>
<feature type="transmembrane region" description="Helical" evidence="6">
    <location>
        <begin position="435"/>
        <end position="458"/>
    </location>
</feature>
<feature type="transmembrane region" description="Helical" evidence="6">
    <location>
        <begin position="561"/>
        <end position="577"/>
    </location>
</feature>
<organism evidence="8 9">
    <name type="scientific">Bombella favorum</name>
    <dbReference type="NCBI Taxonomy" id="2039164"/>
    <lineage>
        <taxon>Bacteria</taxon>
        <taxon>Pseudomonadati</taxon>
        <taxon>Pseudomonadota</taxon>
        <taxon>Alphaproteobacteria</taxon>
        <taxon>Acetobacterales</taxon>
        <taxon>Acetobacteraceae</taxon>
        <taxon>Bombella</taxon>
    </lineage>
</organism>
<evidence type="ECO:0000256" key="1">
    <source>
        <dbReference type="ARBA" id="ARBA00004651"/>
    </source>
</evidence>
<dbReference type="Pfam" id="PF03772">
    <property type="entry name" value="Competence"/>
    <property type="match status" value="1"/>
</dbReference>
<keyword evidence="5 6" id="KW-0472">Membrane</keyword>
<feature type="transmembrane region" description="Helical" evidence="6">
    <location>
        <begin position="478"/>
        <end position="502"/>
    </location>
</feature>
<evidence type="ECO:0000256" key="4">
    <source>
        <dbReference type="ARBA" id="ARBA00022989"/>
    </source>
</evidence>
<proteinExistence type="predicted"/>
<comment type="caution">
    <text evidence="8">The sequence shown here is derived from an EMBL/GenBank/DDBJ whole genome shotgun (WGS) entry which is preliminary data.</text>
</comment>
<accession>A0ABR5ZME4</accession>
<feature type="transmembrane region" description="Helical" evidence="6">
    <location>
        <begin position="291"/>
        <end position="313"/>
    </location>
</feature>
<dbReference type="PANTHER" id="PTHR30619:SF1">
    <property type="entry name" value="RECOMBINATION PROTEIN 2"/>
    <property type="match status" value="1"/>
</dbReference>
<feature type="transmembrane region" description="Helical" evidence="6">
    <location>
        <begin position="402"/>
        <end position="423"/>
    </location>
</feature>
<dbReference type="InterPro" id="IPR052159">
    <property type="entry name" value="Competence_DNA_uptake"/>
</dbReference>
<dbReference type="RefSeq" id="WP_182081521.1">
    <property type="nucleotide sequence ID" value="NZ_NWUS01000001.1"/>
</dbReference>
<feature type="transmembrane region" description="Helical" evidence="6">
    <location>
        <begin position="537"/>
        <end position="554"/>
    </location>
</feature>
<protein>
    <submittedName>
        <fullName evidence="8">Transporter</fullName>
    </submittedName>
</protein>
<evidence type="ECO:0000256" key="3">
    <source>
        <dbReference type="ARBA" id="ARBA00022692"/>
    </source>
</evidence>
<feature type="transmembrane region" description="Helical" evidence="6">
    <location>
        <begin position="20"/>
        <end position="37"/>
    </location>
</feature>
<dbReference type="InterPro" id="IPR004477">
    <property type="entry name" value="ComEC_N"/>
</dbReference>
<feature type="transmembrane region" description="Helical" evidence="6">
    <location>
        <begin position="377"/>
        <end position="396"/>
    </location>
</feature>
<keyword evidence="4 6" id="KW-1133">Transmembrane helix</keyword>
<evidence type="ECO:0000256" key="6">
    <source>
        <dbReference type="SAM" id="Phobius"/>
    </source>
</evidence>
<dbReference type="EMBL" id="NWUS01000001">
    <property type="protein sequence ID" value="MBA5725444.1"/>
    <property type="molecule type" value="Genomic_DNA"/>
</dbReference>
<name>A0ABR5ZME4_9PROT</name>
<keyword evidence="9" id="KW-1185">Reference proteome</keyword>
<feature type="transmembrane region" description="Helical" evidence="6">
    <location>
        <begin position="79"/>
        <end position="100"/>
    </location>
</feature>
<gene>
    <name evidence="8" type="ORF">CPA57_04025</name>
</gene>
<sequence>MGTGIVGMVAGGVARQGSRLTCWLPVGVALGIVGYFSLSAEPSWGFCLMMGVLVLMGMSLLAWSRQMVAVTERAAGKQLLVHCLGSGLLSVGLGFLLAYGQAVRQPPMPRLPMEAVWLEGKLAVLEPLSGRHEGQRSGWHIGVDGAVFDSPWYEGMAPLSRRVSVTFLPKKGQEESLTGLAIGQSVRLRALLRSPSPPLWPGGYDGQRAAWFSGRAGAGLALSPPRPVTSPQGSGFIAHWGGGLAHMRQRVGQLIEATLPGQEGAVAKAVLCGETGGLSAETRQSYAASGLAHLLAVAGLHLGFVMGLVFTVARRCMSLSQCLSSYWPCREVAMMVSFVAGVGYVALTGLHVPGVRALGMAGLAVLALLLGRRAVSMRGLALICLALEVTSPYLVLDVSFQMSFAAVMALIAGYEAWRGWLFWLGGHNGQKPPALWRRVAALVATLGMTSLLAGLATLPLSMAYFGAFQPWFVIANLLAVPLMGVWVMPSGVVALLLMPLGLSSVPLQVMGRGIRLISWLAGRVASAPLASWPVPSFPAWSVVLFMLGLVVLCLWQGRGRLVGIGAMAGALVAVWLIDRPVMLLVEPGPVLAIRQAGGMRVLEGRPGSGLAVQEMQRAFGWRAHNIGIPDCAAGVCHLHLRGDRVLLWRGVRGPDEVEGVSCRDVVLEVRLGEQHPLCPSVRQLGVADGRREGSWAVYDTGTDDVRLISDRMAQGDRLWSDGEQLQQVAPFPLAPAE</sequence>
<dbReference type="Proteomes" id="UP001516390">
    <property type="component" value="Unassembled WGS sequence"/>
</dbReference>
<dbReference type="PANTHER" id="PTHR30619">
    <property type="entry name" value="DNA INTERNALIZATION/COMPETENCE PROTEIN COMEC/REC2"/>
    <property type="match status" value="1"/>
</dbReference>